<dbReference type="InterPro" id="IPR036291">
    <property type="entry name" value="NAD(P)-bd_dom_sf"/>
</dbReference>
<dbReference type="PANTHER" id="PTHR43377:SF1">
    <property type="entry name" value="BILIVERDIN REDUCTASE A"/>
    <property type="match status" value="1"/>
</dbReference>
<evidence type="ECO:0000259" key="1">
    <source>
        <dbReference type="Pfam" id="PF01408"/>
    </source>
</evidence>
<feature type="domain" description="Gfo/Idh/MocA-like oxidoreductase N-terminal" evidence="1">
    <location>
        <begin position="9"/>
        <end position="123"/>
    </location>
</feature>
<organism evidence="3 4">
    <name type="scientific">Kibdelosporangium philippinense</name>
    <dbReference type="NCBI Taxonomy" id="211113"/>
    <lineage>
        <taxon>Bacteria</taxon>
        <taxon>Bacillati</taxon>
        <taxon>Actinomycetota</taxon>
        <taxon>Actinomycetes</taxon>
        <taxon>Pseudonocardiales</taxon>
        <taxon>Pseudonocardiaceae</taxon>
        <taxon>Kibdelosporangium</taxon>
    </lineage>
</organism>
<dbReference type="Proteomes" id="UP001521150">
    <property type="component" value="Unassembled WGS sequence"/>
</dbReference>
<dbReference type="InterPro" id="IPR010091">
    <property type="entry name" value="Thiazolinyl_imide_reductase"/>
</dbReference>
<accession>A0ABS8ZHL5</accession>
<gene>
    <name evidence="3" type="ORF">LWC34_31365</name>
</gene>
<dbReference type="Pfam" id="PF21390">
    <property type="entry name" value="Irp3-like_C"/>
    <property type="match status" value="1"/>
</dbReference>
<dbReference type="SUPFAM" id="SSF51735">
    <property type="entry name" value="NAD(P)-binding Rossmann-fold domains"/>
    <property type="match status" value="1"/>
</dbReference>
<evidence type="ECO:0000259" key="2">
    <source>
        <dbReference type="Pfam" id="PF21390"/>
    </source>
</evidence>
<dbReference type="InterPro" id="IPR000683">
    <property type="entry name" value="Gfo/Idh/MocA-like_OxRdtase_N"/>
</dbReference>
<sequence>MSGPAKPLRTIVCGTNFGRLYLDALRALPQFELVGLLSRGSGYSAALADRLGVPSYSRVEDLPAAVDVACVVVPSGVPAGVGTALAVRLLARGVHVLQEHPLHPDELATCLRAASAHGRQYRLNTHYPRLPEVRRFLEAATRLRGKRKLLFADVVTPVHLLQPVVDIIGQALGGLSPCTFGEPVGSGPIRTVDGVIAGVPLSLRVHHQLDPTDHDNHALFWPRITVGSDGGVLTLADVHGPVLWSPRLHSRREDDHRLTLAGGSLELPTTSTLGPVVRHQPTYAEAFRTIWPAAIGAALTDFATAMGETADPLRWGQRDLAVCRRWQQLLDRLGQPDLIRPATPTPLAVSELVRSDEVTS</sequence>
<proteinExistence type="predicted"/>
<dbReference type="NCBIfam" id="TIGR01761">
    <property type="entry name" value="thiaz-red"/>
    <property type="match status" value="1"/>
</dbReference>
<evidence type="ECO:0000313" key="3">
    <source>
        <dbReference type="EMBL" id="MCE7007289.1"/>
    </source>
</evidence>
<reference evidence="3 4" key="1">
    <citation type="submission" date="2021-12" db="EMBL/GenBank/DDBJ databases">
        <title>Genome sequence of Kibdelosporangium philippinense ATCC 49844.</title>
        <authorList>
            <person name="Fedorov E.A."/>
            <person name="Omeragic M."/>
            <person name="Shalygina K.F."/>
            <person name="Maclea K.S."/>
        </authorList>
    </citation>
    <scope>NUCLEOTIDE SEQUENCE [LARGE SCALE GENOMIC DNA]</scope>
    <source>
        <strain evidence="3 4">ATCC 49844</strain>
    </source>
</reference>
<dbReference type="InterPro" id="IPR048655">
    <property type="entry name" value="Irp3-like_C"/>
</dbReference>
<feature type="domain" description="Thiazolinyl imine reductase-like C-terminal" evidence="2">
    <location>
        <begin position="150"/>
        <end position="245"/>
    </location>
</feature>
<dbReference type="InterPro" id="IPR051450">
    <property type="entry name" value="Gfo/Idh/MocA_Oxidoreductases"/>
</dbReference>
<evidence type="ECO:0000313" key="4">
    <source>
        <dbReference type="Proteomes" id="UP001521150"/>
    </source>
</evidence>
<comment type="caution">
    <text evidence="3">The sequence shown here is derived from an EMBL/GenBank/DDBJ whole genome shotgun (WGS) entry which is preliminary data.</text>
</comment>
<keyword evidence="4" id="KW-1185">Reference proteome</keyword>
<dbReference type="EMBL" id="JAJVCN010000002">
    <property type="protein sequence ID" value="MCE7007289.1"/>
    <property type="molecule type" value="Genomic_DNA"/>
</dbReference>
<dbReference type="Pfam" id="PF01408">
    <property type="entry name" value="GFO_IDH_MocA"/>
    <property type="match status" value="1"/>
</dbReference>
<dbReference type="Gene3D" id="3.40.50.720">
    <property type="entry name" value="NAD(P)-binding Rossmann-like Domain"/>
    <property type="match status" value="1"/>
</dbReference>
<dbReference type="Gene3D" id="3.30.360.10">
    <property type="entry name" value="Dihydrodipicolinate Reductase, domain 2"/>
    <property type="match status" value="1"/>
</dbReference>
<protein>
    <submittedName>
        <fullName evidence="3">Gfo/Idh/MocA family oxidoreductase</fullName>
    </submittedName>
</protein>
<name>A0ABS8ZHL5_9PSEU</name>
<dbReference type="RefSeq" id="WP_233728675.1">
    <property type="nucleotide sequence ID" value="NZ_JAJVCN010000002.1"/>
</dbReference>
<dbReference type="PANTHER" id="PTHR43377">
    <property type="entry name" value="BILIVERDIN REDUCTASE A"/>
    <property type="match status" value="1"/>
</dbReference>